<name>A0ABP8G4Y8_9SPHI</name>
<organism evidence="5 6">
    <name type="scientific">Mucilaginibacter gynuensis</name>
    <dbReference type="NCBI Taxonomy" id="1302236"/>
    <lineage>
        <taxon>Bacteria</taxon>
        <taxon>Pseudomonadati</taxon>
        <taxon>Bacteroidota</taxon>
        <taxon>Sphingobacteriia</taxon>
        <taxon>Sphingobacteriales</taxon>
        <taxon>Sphingobacteriaceae</taxon>
        <taxon>Mucilaginibacter</taxon>
    </lineage>
</organism>
<accession>A0ABP8G4Y8</accession>
<protein>
    <submittedName>
        <fullName evidence="5">AraC family transcriptional regulator</fullName>
    </submittedName>
</protein>
<evidence type="ECO:0000259" key="4">
    <source>
        <dbReference type="PROSITE" id="PS01124"/>
    </source>
</evidence>
<keyword evidence="6" id="KW-1185">Reference proteome</keyword>
<proteinExistence type="predicted"/>
<sequence>MVPVLQKLPITHGAAFFAKTLKSPHFDVPWHHHNELEIILILEGGGNCFVGNYAGKFTAGDVFLIGANVPHTFKRQDDSGASGAVLVQFKSNFWGEDFISLPESAEIKNLFERAKCGIKVSDTCKTQLYSIIKALEQQTGFDRIINLCCCLNLIACDSEHQLLSTIDTNNFCSQQRDRLDKVFKFTIEEFTRPIALQEVAAIVSMSIPAFCEYFKKSVKKTYIEFLNEIRLSFACKLLIESELNISEIFLRCGYNTPANFNKQFLRYKGVSPSNFRKDFMVSSGNVQLRRAS</sequence>
<dbReference type="RefSeq" id="WP_345210408.1">
    <property type="nucleotide sequence ID" value="NZ_BAABFT010000003.1"/>
</dbReference>
<dbReference type="EMBL" id="BAABFT010000003">
    <property type="protein sequence ID" value="GAA4317474.1"/>
    <property type="molecule type" value="Genomic_DNA"/>
</dbReference>
<reference evidence="6" key="1">
    <citation type="journal article" date="2019" name="Int. J. Syst. Evol. Microbiol.">
        <title>The Global Catalogue of Microorganisms (GCM) 10K type strain sequencing project: providing services to taxonomists for standard genome sequencing and annotation.</title>
        <authorList>
            <consortium name="The Broad Institute Genomics Platform"/>
            <consortium name="The Broad Institute Genome Sequencing Center for Infectious Disease"/>
            <person name="Wu L."/>
            <person name="Ma J."/>
        </authorList>
    </citation>
    <scope>NUCLEOTIDE SEQUENCE [LARGE SCALE GENOMIC DNA]</scope>
    <source>
        <strain evidence="6">JCM 17705</strain>
    </source>
</reference>
<dbReference type="SMART" id="SM00342">
    <property type="entry name" value="HTH_ARAC"/>
    <property type="match status" value="1"/>
</dbReference>
<evidence type="ECO:0000313" key="6">
    <source>
        <dbReference type="Proteomes" id="UP001500582"/>
    </source>
</evidence>
<dbReference type="InterPro" id="IPR013096">
    <property type="entry name" value="Cupin_2"/>
</dbReference>
<dbReference type="InterPro" id="IPR009057">
    <property type="entry name" value="Homeodomain-like_sf"/>
</dbReference>
<dbReference type="Pfam" id="PF07883">
    <property type="entry name" value="Cupin_2"/>
    <property type="match status" value="1"/>
</dbReference>
<dbReference type="SUPFAM" id="SSF46689">
    <property type="entry name" value="Homeodomain-like"/>
    <property type="match status" value="1"/>
</dbReference>
<dbReference type="InterPro" id="IPR018060">
    <property type="entry name" value="HTH_AraC"/>
</dbReference>
<evidence type="ECO:0000256" key="3">
    <source>
        <dbReference type="ARBA" id="ARBA00023163"/>
    </source>
</evidence>
<evidence type="ECO:0000256" key="2">
    <source>
        <dbReference type="ARBA" id="ARBA00023125"/>
    </source>
</evidence>
<dbReference type="PANTHER" id="PTHR43280:SF2">
    <property type="entry name" value="HTH-TYPE TRANSCRIPTIONAL REGULATOR EXSA"/>
    <property type="match status" value="1"/>
</dbReference>
<comment type="caution">
    <text evidence="5">The sequence shown here is derived from an EMBL/GenBank/DDBJ whole genome shotgun (WGS) entry which is preliminary data.</text>
</comment>
<dbReference type="Proteomes" id="UP001500582">
    <property type="component" value="Unassembled WGS sequence"/>
</dbReference>
<keyword evidence="2" id="KW-0238">DNA-binding</keyword>
<keyword evidence="1" id="KW-0805">Transcription regulation</keyword>
<dbReference type="Gene3D" id="2.60.120.10">
    <property type="entry name" value="Jelly Rolls"/>
    <property type="match status" value="1"/>
</dbReference>
<dbReference type="Gene3D" id="1.10.10.60">
    <property type="entry name" value="Homeodomain-like"/>
    <property type="match status" value="2"/>
</dbReference>
<dbReference type="Pfam" id="PF12833">
    <property type="entry name" value="HTH_18"/>
    <property type="match status" value="1"/>
</dbReference>
<evidence type="ECO:0000256" key="1">
    <source>
        <dbReference type="ARBA" id="ARBA00023015"/>
    </source>
</evidence>
<dbReference type="SUPFAM" id="SSF51182">
    <property type="entry name" value="RmlC-like cupins"/>
    <property type="match status" value="1"/>
</dbReference>
<dbReference type="PROSITE" id="PS01124">
    <property type="entry name" value="HTH_ARAC_FAMILY_2"/>
    <property type="match status" value="1"/>
</dbReference>
<gene>
    <name evidence="5" type="ORF">GCM10023149_15030</name>
</gene>
<feature type="domain" description="HTH araC/xylS-type" evidence="4">
    <location>
        <begin position="180"/>
        <end position="278"/>
    </location>
</feature>
<dbReference type="InterPro" id="IPR014710">
    <property type="entry name" value="RmlC-like_jellyroll"/>
</dbReference>
<dbReference type="PANTHER" id="PTHR43280">
    <property type="entry name" value="ARAC-FAMILY TRANSCRIPTIONAL REGULATOR"/>
    <property type="match status" value="1"/>
</dbReference>
<evidence type="ECO:0000313" key="5">
    <source>
        <dbReference type="EMBL" id="GAA4317474.1"/>
    </source>
</evidence>
<keyword evidence="3" id="KW-0804">Transcription</keyword>
<dbReference type="InterPro" id="IPR011051">
    <property type="entry name" value="RmlC_Cupin_sf"/>
</dbReference>